<protein>
    <submittedName>
        <fullName evidence="2">Uncharacterized protein</fullName>
    </submittedName>
</protein>
<name>A0A6J5LZN8_9CAUD</name>
<dbReference type="InterPro" id="IPR029052">
    <property type="entry name" value="Metallo-depent_PP-like"/>
</dbReference>
<proteinExistence type="predicted"/>
<accession>A0A6J5LZN8</accession>
<organism evidence="2">
    <name type="scientific">uncultured Caudovirales phage</name>
    <dbReference type="NCBI Taxonomy" id="2100421"/>
    <lineage>
        <taxon>Viruses</taxon>
        <taxon>Duplodnaviria</taxon>
        <taxon>Heunggongvirae</taxon>
        <taxon>Uroviricota</taxon>
        <taxon>Caudoviricetes</taxon>
        <taxon>Peduoviridae</taxon>
        <taxon>Maltschvirus</taxon>
        <taxon>Maltschvirus maltsch</taxon>
    </lineage>
</organism>
<gene>
    <name evidence="2" type="ORF">UFOVP349_45</name>
</gene>
<feature type="region of interest" description="Disordered" evidence="1">
    <location>
        <begin position="60"/>
        <end position="116"/>
    </location>
</feature>
<evidence type="ECO:0000313" key="2">
    <source>
        <dbReference type="EMBL" id="CAB4139501.1"/>
    </source>
</evidence>
<reference evidence="2" key="1">
    <citation type="submission" date="2020-04" db="EMBL/GenBank/DDBJ databases">
        <authorList>
            <person name="Chiriac C."/>
            <person name="Salcher M."/>
            <person name="Ghai R."/>
            <person name="Kavagutti S V."/>
        </authorList>
    </citation>
    <scope>NUCLEOTIDE SEQUENCE</scope>
</reference>
<feature type="compositionally biased region" description="Pro residues" evidence="1">
    <location>
        <begin position="89"/>
        <end position="102"/>
    </location>
</feature>
<sequence length="475" mass="53502">MRVQTWTAEQIETATRMRQEGKTFGEIGKAIRRDGDTPSADANRSRGLRIVAFIEANAKSSETHVHCAQRTRKYEENTRKPEEAKPTAKPTPPSKPTPPPSKPIEERTETGDTLSISLPKTRIKTLEQLIEQCEVDTRLWEVERFTCNKWEMGYLNAAKESGVQDLYQVKATFRAKRAEYDAQLALAAVLESVRSHAPVYPMIQRRGIDRGDGLMLELCLPDVHVGKLAWGAECGEDYDLKIAAAVFRDAFAALVHDAKSRPIERIVFPVGNDLMNCDSPGGMTTAGTIQSNDGRYQKAYQLTLELLVETIDTLRELAPVEVISVPGNHDTLSAWTITETLKAWYRRVGDVSVDNSPTLRKYRTWGRCLLGFTHGDKERPDDLPLLMATEQPQLWSATRYREWHLGHLHKSATKIKTTGDEYHGVRVRTLPSLCASDVWHSQMGYTGNIRSAESYYWHQERGLAGTCVYNVPGMK</sequence>
<evidence type="ECO:0000256" key="1">
    <source>
        <dbReference type="SAM" id="MobiDB-lite"/>
    </source>
</evidence>
<dbReference type="SUPFAM" id="SSF56300">
    <property type="entry name" value="Metallo-dependent phosphatases"/>
    <property type="match status" value="1"/>
</dbReference>
<feature type="compositionally biased region" description="Basic and acidic residues" evidence="1">
    <location>
        <begin position="72"/>
        <end position="86"/>
    </location>
</feature>
<dbReference type="EMBL" id="LR796357">
    <property type="protein sequence ID" value="CAB4139501.1"/>
    <property type="molecule type" value="Genomic_DNA"/>
</dbReference>